<feature type="region of interest" description="Disordered" evidence="1">
    <location>
        <begin position="30"/>
        <end position="55"/>
    </location>
</feature>
<feature type="compositionally biased region" description="Polar residues" evidence="1">
    <location>
        <begin position="30"/>
        <end position="41"/>
    </location>
</feature>
<gene>
    <name evidence="2" type="ORF">AFUS01_LOCUS38409</name>
</gene>
<feature type="non-terminal residue" evidence="2">
    <location>
        <position position="1"/>
    </location>
</feature>
<evidence type="ECO:0000256" key="1">
    <source>
        <dbReference type="SAM" id="MobiDB-lite"/>
    </source>
</evidence>
<sequence length="76" mass="8386">RTLAAVAAEKAKRFSRRKNFSYHFHSSLISGTSRSQSTSPLLSHPLHRASPREGGESKRISFYVETLIIIALSSVG</sequence>
<dbReference type="Proteomes" id="UP000708208">
    <property type="component" value="Unassembled WGS sequence"/>
</dbReference>
<accession>A0A8J2LTV2</accession>
<protein>
    <submittedName>
        <fullName evidence="2">Uncharacterized protein</fullName>
    </submittedName>
</protein>
<evidence type="ECO:0000313" key="3">
    <source>
        <dbReference type="Proteomes" id="UP000708208"/>
    </source>
</evidence>
<keyword evidence="3" id="KW-1185">Reference proteome</keyword>
<name>A0A8J2LTV2_9HEXA</name>
<reference evidence="2" key="1">
    <citation type="submission" date="2021-06" db="EMBL/GenBank/DDBJ databases">
        <authorList>
            <person name="Hodson N. C."/>
            <person name="Mongue J. A."/>
            <person name="Jaron S. K."/>
        </authorList>
    </citation>
    <scope>NUCLEOTIDE SEQUENCE</scope>
</reference>
<dbReference type="AlphaFoldDB" id="A0A8J2LTV2"/>
<dbReference type="EMBL" id="CAJVCH010547699">
    <property type="protein sequence ID" value="CAG7828484.1"/>
    <property type="molecule type" value="Genomic_DNA"/>
</dbReference>
<proteinExistence type="predicted"/>
<comment type="caution">
    <text evidence="2">The sequence shown here is derived from an EMBL/GenBank/DDBJ whole genome shotgun (WGS) entry which is preliminary data.</text>
</comment>
<organism evidence="2 3">
    <name type="scientific">Allacma fusca</name>
    <dbReference type="NCBI Taxonomy" id="39272"/>
    <lineage>
        <taxon>Eukaryota</taxon>
        <taxon>Metazoa</taxon>
        <taxon>Ecdysozoa</taxon>
        <taxon>Arthropoda</taxon>
        <taxon>Hexapoda</taxon>
        <taxon>Collembola</taxon>
        <taxon>Symphypleona</taxon>
        <taxon>Sminthuridae</taxon>
        <taxon>Allacma</taxon>
    </lineage>
</organism>
<evidence type="ECO:0000313" key="2">
    <source>
        <dbReference type="EMBL" id="CAG7828484.1"/>
    </source>
</evidence>